<dbReference type="PANTHER" id="PTHR10151:SF120">
    <property type="entry name" value="BIS(5'-ADENOSYL)-TRIPHOSPHATASE"/>
    <property type="match status" value="1"/>
</dbReference>
<dbReference type="Pfam" id="PF01663">
    <property type="entry name" value="Phosphodiest"/>
    <property type="match status" value="1"/>
</dbReference>
<name>A0A6A8GKL7_9EURY</name>
<dbReference type="SUPFAM" id="SSF53649">
    <property type="entry name" value="Alkaline phosphatase-like"/>
    <property type="match status" value="1"/>
</dbReference>
<dbReference type="InterPro" id="IPR017850">
    <property type="entry name" value="Alkaline_phosphatase_core_sf"/>
</dbReference>
<dbReference type="Gene3D" id="3.40.720.10">
    <property type="entry name" value="Alkaline Phosphatase, subunit A"/>
    <property type="match status" value="1"/>
</dbReference>
<dbReference type="RefSeq" id="WP_151164736.1">
    <property type="nucleotide sequence ID" value="NZ_WKJO01000003.1"/>
</dbReference>
<evidence type="ECO:0000313" key="1">
    <source>
        <dbReference type="EMBL" id="MRX23665.1"/>
    </source>
</evidence>
<protein>
    <submittedName>
        <fullName evidence="1">Phosphodiesterase</fullName>
    </submittedName>
</protein>
<keyword evidence="2" id="KW-1185">Reference proteome</keyword>
<accession>A0A6A8GKL7</accession>
<proteinExistence type="predicted"/>
<dbReference type="Proteomes" id="UP000439022">
    <property type="component" value="Unassembled WGS sequence"/>
</dbReference>
<evidence type="ECO:0000313" key="2">
    <source>
        <dbReference type="Proteomes" id="UP000439022"/>
    </source>
</evidence>
<dbReference type="EMBL" id="WKJO01000003">
    <property type="protein sequence ID" value="MRX23665.1"/>
    <property type="molecule type" value="Genomic_DNA"/>
</dbReference>
<comment type="caution">
    <text evidence="1">The sequence shown here is derived from an EMBL/GenBank/DDBJ whole genome shotgun (WGS) entry which is preliminary data.</text>
</comment>
<gene>
    <name evidence="1" type="ORF">GJR96_17105</name>
</gene>
<organism evidence="1 2">
    <name type="scientific">Haloferax litoreum</name>
    <dbReference type="NCBI Taxonomy" id="2666140"/>
    <lineage>
        <taxon>Archaea</taxon>
        <taxon>Methanobacteriati</taxon>
        <taxon>Methanobacteriota</taxon>
        <taxon>Stenosarchaea group</taxon>
        <taxon>Halobacteria</taxon>
        <taxon>Halobacteriales</taxon>
        <taxon>Haloferacaceae</taxon>
        <taxon>Haloferax</taxon>
    </lineage>
</organism>
<dbReference type="InterPro" id="IPR002591">
    <property type="entry name" value="Phosphodiest/P_Trfase"/>
</dbReference>
<dbReference type="AlphaFoldDB" id="A0A6A8GKL7"/>
<reference evidence="1 2" key="1">
    <citation type="submission" date="2019-11" db="EMBL/GenBank/DDBJ databases">
        <title>Whole genome sequence of Haloferax sp. MBLA0076.</title>
        <authorList>
            <person name="Seo M.-J."/>
            <person name="Cho E.-S."/>
        </authorList>
    </citation>
    <scope>NUCLEOTIDE SEQUENCE [LARGE SCALE GENOMIC DNA]</scope>
    <source>
        <strain evidence="1 2">MBLA0076</strain>
    </source>
</reference>
<sequence>MKTLLVGLDSACLPVLQPLFDDGELPTLRRIFSSGVHGPLESQIPPWTASAWPSVYTGMNPGKHGVFDFLSFDGYEWSVVNGSHLRERTLWELLDYHGFSSVVVNAPVTHPCRPFDGALIPGYTAPENPQGHPVGIVDDVRDAIGAYRVYPRDPSPTDASPSERYCELIRMRGDAFKYLVDRFDPDFGFIQFQQTDTVFHERPGDLESVRDIYAEVDRQLEAILDAYQPENVLVVSDHGMGEYTGYEFRVNEFLRQHGFVKSVNGGQGMPTWATVRDAKLRAGIEAQSVEESLPARAMQFVARTGLTSQRIGGFLERIGLDEFVANRVSSDVISAGTQQVDFEHSIAFMRSRTELGIRINLEGREPNGVVPQSEYESTREVLIDLLRDVTGPDGRPVFDDVSPREQYLFGPRDDDAVDIVLVPRAFDQFLSAMLDDDVFGEPSEPWNHKLNGIVAAIGTNVDTDVSLDGAHLFDIAPTVLATFGIEADEQMDGSVLPFVDPVGRRSYPALDTQPVDTTTDSRVEERLANLGYIE</sequence>
<dbReference type="GO" id="GO:0016787">
    <property type="term" value="F:hydrolase activity"/>
    <property type="evidence" value="ECO:0007669"/>
    <property type="project" value="UniProtKB-ARBA"/>
</dbReference>
<dbReference type="PANTHER" id="PTHR10151">
    <property type="entry name" value="ECTONUCLEOTIDE PYROPHOSPHATASE/PHOSPHODIESTERASE"/>
    <property type="match status" value="1"/>
</dbReference>